<proteinExistence type="predicted"/>
<evidence type="ECO:0000256" key="1">
    <source>
        <dbReference type="SAM" id="SignalP"/>
    </source>
</evidence>
<dbReference type="SUPFAM" id="SSF51126">
    <property type="entry name" value="Pectin lyase-like"/>
    <property type="match status" value="1"/>
</dbReference>
<reference evidence="2 3" key="1">
    <citation type="submission" date="2011-02" db="EMBL/GenBank/DDBJ databases">
        <title>The Genome Sequence of Sphaeroforma arctica JP610.</title>
        <authorList>
            <consortium name="The Broad Institute Genome Sequencing Platform"/>
            <person name="Russ C."/>
            <person name="Cuomo C."/>
            <person name="Young S.K."/>
            <person name="Zeng Q."/>
            <person name="Gargeya S."/>
            <person name="Alvarado L."/>
            <person name="Berlin A."/>
            <person name="Chapman S.B."/>
            <person name="Chen Z."/>
            <person name="Freedman E."/>
            <person name="Gellesch M."/>
            <person name="Goldberg J."/>
            <person name="Griggs A."/>
            <person name="Gujja S."/>
            <person name="Heilman E."/>
            <person name="Heiman D."/>
            <person name="Howarth C."/>
            <person name="Mehta T."/>
            <person name="Neiman D."/>
            <person name="Pearson M."/>
            <person name="Roberts A."/>
            <person name="Saif S."/>
            <person name="Shea T."/>
            <person name="Shenoy N."/>
            <person name="Sisk P."/>
            <person name="Stolte C."/>
            <person name="Sykes S."/>
            <person name="White J."/>
            <person name="Yandava C."/>
            <person name="Burger G."/>
            <person name="Gray M.W."/>
            <person name="Holland P.W.H."/>
            <person name="King N."/>
            <person name="Lang F.B.F."/>
            <person name="Roger A.J."/>
            <person name="Ruiz-Trillo I."/>
            <person name="Haas B."/>
            <person name="Nusbaum C."/>
            <person name="Birren B."/>
        </authorList>
    </citation>
    <scope>NUCLEOTIDE SEQUENCE [LARGE SCALE GENOMIC DNA]</scope>
    <source>
        <strain evidence="2 3">JP610</strain>
    </source>
</reference>
<dbReference type="Proteomes" id="UP000054560">
    <property type="component" value="Unassembled WGS sequence"/>
</dbReference>
<evidence type="ECO:0008006" key="4">
    <source>
        <dbReference type="Google" id="ProtNLM"/>
    </source>
</evidence>
<accession>A0A0L0G3C1</accession>
<feature type="signal peptide" evidence="1">
    <location>
        <begin position="1"/>
        <end position="25"/>
    </location>
</feature>
<dbReference type="EMBL" id="KQ241903">
    <property type="protein sequence ID" value="KNC82683.1"/>
    <property type="molecule type" value="Genomic_DNA"/>
</dbReference>
<protein>
    <recommendedName>
        <fullName evidence="4">Right handed beta helix domain-containing protein</fullName>
    </recommendedName>
</protein>
<sequence length="360" mass="37366">MFVCLQHLIVVVLLVVQAAIAVSAAFDVCECYAKVAIGNKCAESLEAAVKAGGEIHIGGKIQVASPISFDKDIVIIGHLCGDEVAILEATFDGSALLLPTGSVQSIEFQNLELTSASGKYVSALRGLGDENNSGSQTLSLKVYNVKAYDFLSEKAGAVFFLGNAKGVYMDSSSVFTNNRVSSDVDDRYAGGGVIAIINANADSRLIFDSKFIQNSALYPGGSGTMEVSGTFTGNRAVDTGAGARAGALRILNHYPGSVVTLSGRFEENTAEGRSGVMASNTIQSGALLKFTGIFKNNNALDGNGGVFSQWSSQDIRGTVEFSADSVFSGNSASVGGTSIAGTTSGFTLDELDWTGSSTKF</sequence>
<feature type="chain" id="PRO_5005539199" description="Right handed beta helix domain-containing protein" evidence="1">
    <location>
        <begin position="26"/>
        <end position="360"/>
    </location>
</feature>
<name>A0A0L0G3C1_9EUKA</name>
<organism evidence="2 3">
    <name type="scientific">Sphaeroforma arctica JP610</name>
    <dbReference type="NCBI Taxonomy" id="667725"/>
    <lineage>
        <taxon>Eukaryota</taxon>
        <taxon>Ichthyosporea</taxon>
        <taxon>Ichthyophonida</taxon>
        <taxon>Sphaeroforma</taxon>
    </lineage>
</organism>
<keyword evidence="1" id="KW-0732">Signal</keyword>
<keyword evidence="3" id="KW-1185">Reference proteome</keyword>
<gene>
    <name evidence="2" type="ORF">SARC_05042</name>
</gene>
<dbReference type="RefSeq" id="XP_014156585.1">
    <property type="nucleotide sequence ID" value="XM_014301110.1"/>
</dbReference>
<dbReference type="GeneID" id="25905546"/>
<evidence type="ECO:0000313" key="2">
    <source>
        <dbReference type="EMBL" id="KNC82683.1"/>
    </source>
</evidence>
<dbReference type="InterPro" id="IPR011050">
    <property type="entry name" value="Pectin_lyase_fold/virulence"/>
</dbReference>
<evidence type="ECO:0000313" key="3">
    <source>
        <dbReference type="Proteomes" id="UP000054560"/>
    </source>
</evidence>
<dbReference type="AlphaFoldDB" id="A0A0L0G3C1"/>